<feature type="compositionally biased region" description="Basic residues" evidence="7">
    <location>
        <begin position="39"/>
        <end position="53"/>
    </location>
</feature>
<dbReference type="Proteomes" id="UP000886523">
    <property type="component" value="Unassembled WGS sequence"/>
</dbReference>
<proteinExistence type="predicted"/>
<feature type="compositionally biased region" description="Low complexity" evidence="7">
    <location>
        <begin position="54"/>
        <end position="69"/>
    </location>
</feature>
<feature type="compositionally biased region" description="Polar residues" evidence="7">
    <location>
        <begin position="298"/>
        <end position="307"/>
    </location>
</feature>
<feature type="compositionally biased region" description="Low complexity" evidence="7">
    <location>
        <begin position="93"/>
        <end position="102"/>
    </location>
</feature>
<feature type="region of interest" description="Disordered" evidence="7">
    <location>
        <begin position="295"/>
        <end position="353"/>
    </location>
</feature>
<keyword evidence="5" id="KW-0539">Nucleus</keyword>
<feature type="compositionally biased region" description="Low complexity" evidence="7">
    <location>
        <begin position="29"/>
        <end position="38"/>
    </location>
</feature>
<keyword evidence="2" id="KW-0678">Repressor</keyword>
<evidence type="ECO:0000256" key="7">
    <source>
        <dbReference type="SAM" id="MobiDB-lite"/>
    </source>
</evidence>
<sequence>MPPPQPGLFEYTEPYHISVGVPNPRRQQHQQQQPQQQHQHQHTHQHTHTHTHQHPLPSHHSSQHATSSHQHQHQHDRVKVIRSSGAPGGAGSGTTTAAAGPSNGVILGASKSSGSVEPELRQARDGGKRKREIMERVIKYSRDMSDRRDEIYSSSLTALTSLARRLHQNPADTAAYAARLYPLALERAALLDAIELEEQHALDSAQTIWKAEVNQIDDEFKKGKARLRERIMEGLEERRRRAREEKEGEAIVPVESSLEVAAGALNRPTNGRLAPFTLSAPIPYGLSPDDLASPFPLSLTSIQPSHSSGGGGGGPGRKPRLNRTGGKEGGVLTLGKAIAGLTPSKESDIDHDLGEIRRGVKRRRAAVKAQGGVV</sequence>
<comment type="caution">
    <text evidence="8">The sequence shown here is derived from an EMBL/GenBank/DDBJ whole genome shotgun (WGS) entry which is preliminary data.</text>
</comment>
<evidence type="ECO:0000313" key="9">
    <source>
        <dbReference type="Proteomes" id="UP000886523"/>
    </source>
</evidence>
<protein>
    <submittedName>
        <fullName evidence="8">Uncharacterized protein</fullName>
    </submittedName>
</protein>
<gene>
    <name evidence="8" type="ORF">BS47DRAFT_1389550</name>
</gene>
<feature type="coiled-coil region" evidence="6">
    <location>
        <begin position="225"/>
        <end position="252"/>
    </location>
</feature>
<feature type="compositionally biased region" description="Basic and acidic residues" evidence="7">
    <location>
        <begin position="118"/>
        <end position="128"/>
    </location>
</feature>
<evidence type="ECO:0000256" key="2">
    <source>
        <dbReference type="ARBA" id="ARBA00022491"/>
    </source>
</evidence>
<dbReference type="GO" id="GO:0010468">
    <property type="term" value="P:regulation of gene expression"/>
    <property type="evidence" value="ECO:0007669"/>
    <property type="project" value="UniProtKB-ARBA"/>
</dbReference>
<comment type="subcellular location">
    <subcellularLocation>
        <location evidence="1">Nucleus</location>
    </subcellularLocation>
</comment>
<evidence type="ECO:0000256" key="5">
    <source>
        <dbReference type="ARBA" id="ARBA00023242"/>
    </source>
</evidence>
<dbReference type="Pfam" id="PF08598">
    <property type="entry name" value="Sds3"/>
    <property type="match status" value="1"/>
</dbReference>
<evidence type="ECO:0000313" key="8">
    <source>
        <dbReference type="EMBL" id="KAF9517838.1"/>
    </source>
</evidence>
<organism evidence="8 9">
    <name type="scientific">Hydnum rufescens UP504</name>
    <dbReference type="NCBI Taxonomy" id="1448309"/>
    <lineage>
        <taxon>Eukaryota</taxon>
        <taxon>Fungi</taxon>
        <taxon>Dikarya</taxon>
        <taxon>Basidiomycota</taxon>
        <taxon>Agaricomycotina</taxon>
        <taxon>Agaricomycetes</taxon>
        <taxon>Cantharellales</taxon>
        <taxon>Hydnaceae</taxon>
        <taxon>Hydnum</taxon>
    </lineage>
</organism>
<accession>A0A9P6E0H9</accession>
<keyword evidence="9" id="KW-1185">Reference proteome</keyword>
<feature type="region of interest" description="Disordered" evidence="7">
    <location>
        <begin position="1"/>
        <end position="128"/>
    </location>
</feature>
<dbReference type="OrthoDB" id="70376at2759"/>
<dbReference type="InterPro" id="IPR013907">
    <property type="entry name" value="Sds3"/>
</dbReference>
<name>A0A9P6E0H9_9AGAM</name>
<keyword evidence="4" id="KW-0804">Transcription</keyword>
<keyword evidence="6" id="KW-0175">Coiled coil</keyword>
<evidence type="ECO:0000256" key="3">
    <source>
        <dbReference type="ARBA" id="ARBA00023015"/>
    </source>
</evidence>
<evidence type="ECO:0000256" key="1">
    <source>
        <dbReference type="ARBA" id="ARBA00004123"/>
    </source>
</evidence>
<dbReference type="EMBL" id="MU128929">
    <property type="protein sequence ID" value="KAF9517838.1"/>
    <property type="molecule type" value="Genomic_DNA"/>
</dbReference>
<evidence type="ECO:0000256" key="6">
    <source>
        <dbReference type="SAM" id="Coils"/>
    </source>
</evidence>
<dbReference type="SMART" id="SM01401">
    <property type="entry name" value="Sds3"/>
    <property type="match status" value="1"/>
</dbReference>
<dbReference type="AlphaFoldDB" id="A0A9P6E0H9"/>
<reference evidence="8" key="1">
    <citation type="journal article" date="2020" name="Nat. Commun.">
        <title>Large-scale genome sequencing of mycorrhizal fungi provides insights into the early evolution of symbiotic traits.</title>
        <authorList>
            <person name="Miyauchi S."/>
            <person name="Kiss E."/>
            <person name="Kuo A."/>
            <person name="Drula E."/>
            <person name="Kohler A."/>
            <person name="Sanchez-Garcia M."/>
            <person name="Morin E."/>
            <person name="Andreopoulos B."/>
            <person name="Barry K.W."/>
            <person name="Bonito G."/>
            <person name="Buee M."/>
            <person name="Carver A."/>
            <person name="Chen C."/>
            <person name="Cichocki N."/>
            <person name="Clum A."/>
            <person name="Culley D."/>
            <person name="Crous P.W."/>
            <person name="Fauchery L."/>
            <person name="Girlanda M."/>
            <person name="Hayes R.D."/>
            <person name="Keri Z."/>
            <person name="LaButti K."/>
            <person name="Lipzen A."/>
            <person name="Lombard V."/>
            <person name="Magnuson J."/>
            <person name="Maillard F."/>
            <person name="Murat C."/>
            <person name="Nolan M."/>
            <person name="Ohm R.A."/>
            <person name="Pangilinan J."/>
            <person name="Pereira M.F."/>
            <person name="Perotto S."/>
            <person name="Peter M."/>
            <person name="Pfister S."/>
            <person name="Riley R."/>
            <person name="Sitrit Y."/>
            <person name="Stielow J.B."/>
            <person name="Szollosi G."/>
            <person name="Zifcakova L."/>
            <person name="Stursova M."/>
            <person name="Spatafora J.W."/>
            <person name="Tedersoo L."/>
            <person name="Vaario L.M."/>
            <person name="Yamada A."/>
            <person name="Yan M."/>
            <person name="Wang P."/>
            <person name="Xu J."/>
            <person name="Bruns T."/>
            <person name="Baldrian P."/>
            <person name="Vilgalys R."/>
            <person name="Dunand C."/>
            <person name="Henrissat B."/>
            <person name="Grigoriev I.V."/>
            <person name="Hibbett D."/>
            <person name="Nagy L.G."/>
            <person name="Martin F.M."/>
        </authorList>
    </citation>
    <scope>NUCLEOTIDE SEQUENCE</scope>
    <source>
        <strain evidence="8">UP504</strain>
    </source>
</reference>
<keyword evidence="3" id="KW-0805">Transcription regulation</keyword>
<evidence type="ECO:0000256" key="4">
    <source>
        <dbReference type="ARBA" id="ARBA00023163"/>
    </source>
</evidence>
<dbReference type="GO" id="GO:0005654">
    <property type="term" value="C:nucleoplasm"/>
    <property type="evidence" value="ECO:0007669"/>
    <property type="project" value="UniProtKB-ARBA"/>
</dbReference>